<evidence type="ECO:0000313" key="4">
    <source>
        <dbReference type="Proteomes" id="UP000823910"/>
    </source>
</evidence>
<evidence type="ECO:0000313" key="3">
    <source>
        <dbReference type="EMBL" id="HJC05378.1"/>
    </source>
</evidence>
<reference evidence="3" key="2">
    <citation type="submission" date="2021-04" db="EMBL/GenBank/DDBJ databases">
        <authorList>
            <person name="Gilroy R."/>
        </authorList>
    </citation>
    <scope>NUCLEOTIDE SEQUENCE</scope>
    <source>
        <strain evidence="3">CHK180-15479</strain>
    </source>
</reference>
<dbReference type="Gene3D" id="3.90.1640.10">
    <property type="entry name" value="inorganic pyrophosphatase (n-terminal core)"/>
    <property type="match status" value="1"/>
</dbReference>
<dbReference type="Pfam" id="PF02272">
    <property type="entry name" value="DHHA1"/>
    <property type="match status" value="1"/>
</dbReference>
<dbReference type="PANTHER" id="PTHR47618">
    <property type="entry name" value="BIFUNCTIONAL OLIGORIBONUCLEASE AND PAP PHOSPHATASE NRNA"/>
    <property type="match status" value="1"/>
</dbReference>
<dbReference type="Proteomes" id="UP000823910">
    <property type="component" value="Unassembled WGS sequence"/>
</dbReference>
<dbReference type="InterPro" id="IPR051319">
    <property type="entry name" value="Oligoribo/pAp-PDE_c-di-AMP_PDE"/>
</dbReference>
<dbReference type="GO" id="GO:0003676">
    <property type="term" value="F:nucleic acid binding"/>
    <property type="evidence" value="ECO:0007669"/>
    <property type="project" value="InterPro"/>
</dbReference>
<dbReference type="AlphaFoldDB" id="A0A9D2SHM1"/>
<dbReference type="Gene3D" id="3.10.310.30">
    <property type="match status" value="1"/>
</dbReference>
<evidence type="ECO:0000259" key="2">
    <source>
        <dbReference type="Pfam" id="PF02272"/>
    </source>
</evidence>
<proteinExistence type="predicted"/>
<dbReference type="PANTHER" id="PTHR47618:SF1">
    <property type="entry name" value="BIFUNCTIONAL OLIGORIBONUCLEASE AND PAP PHOSPHATASE NRNA"/>
    <property type="match status" value="1"/>
</dbReference>
<dbReference type="Pfam" id="PF01368">
    <property type="entry name" value="DHH"/>
    <property type="match status" value="1"/>
</dbReference>
<accession>A0A9D2SHM1</accession>
<dbReference type="InterPro" id="IPR038763">
    <property type="entry name" value="DHH_sf"/>
</dbReference>
<sequence length="321" mass="35732">MTILEQMLLNTDSAVILGHVRPDGDCLGSALGLYNYIRSFRPDIRTAVYLEEASPKFAYLKGFEEIRHRTDDESYRLCICVDSSDRERLGEFAVYLDRAQASLCLDHHVTNTGYGECSVVEAGASSTCEVLFGQMDEKYIDKSVAECLYTGIVHDTGVFKFSCTSPKTMEIAGRLMGKGVDFGNIIDDSFYRKTYIQNQILGRALLESITFLDGRCIFSAIRQNEMKFYGVDGKDMDGIIDQLRLTEGVEVAIFMYQTGASEYKVSLRSQNIVDVSRVASFFGGGGHVRAAGCTMSGSIHDVINNLSLHIEKQLNEREQEG</sequence>
<protein>
    <submittedName>
        <fullName evidence="3">Bifunctional oligoribonuclease/PAP phosphatase NrnA</fullName>
    </submittedName>
</protein>
<comment type="caution">
    <text evidence="3">The sequence shown here is derived from an EMBL/GenBank/DDBJ whole genome shotgun (WGS) entry which is preliminary data.</text>
</comment>
<feature type="domain" description="DDH" evidence="1">
    <location>
        <begin position="15"/>
        <end position="152"/>
    </location>
</feature>
<name>A0A9D2SHM1_9FIRM</name>
<dbReference type="InterPro" id="IPR001667">
    <property type="entry name" value="DDH_dom"/>
</dbReference>
<feature type="domain" description="DHHA1" evidence="2">
    <location>
        <begin position="229"/>
        <end position="306"/>
    </location>
</feature>
<dbReference type="InterPro" id="IPR003156">
    <property type="entry name" value="DHHA1_dom"/>
</dbReference>
<evidence type="ECO:0000259" key="1">
    <source>
        <dbReference type="Pfam" id="PF01368"/>
    </source>
</evidence>
<gene>
    <name evidence="3" type="ORF">H9704_04395</name>
</gene>
<dbReference type="SUPFAM" id="SSF64182">
    <property type="entry name" value="DHH phosphoesterases"/>
    <property type="match status" value="1"/>
</dbReference>
<dbReference type="EMBL" id="DWWT01000017">
    <property type="protein sequence ID" value="HJC05378.1"/>
    <property type="molecule type" value="Genomic_DNA"/>
</dbReference>
<organism evidence="3 4">
    <name type="scientific">Candidatus Enterocloster excrementipullorum</name>
    <dbReference type="NCBI Taxonomy" id="2838559"/>
    <lineage>
        <taxon>Bacteria</taxon>
        <taxon>Bacillati</taxon>
        <taxon>Bacillota</taxon>
        <taxon>Clostridia</taxon>
        <taxon>Lachnospirales</taxon>
        <taxon>Lachnospiraceae</taxon>
        <taxon>Enterocloster</taxon>
    </lineage>
</organism>
<reference evidence="3" key="1">
    <citation type="journal article" date="2021" name="PeerJ">
        <title>Extensive microbial diversity within the chicken gut microbiome revealed by metagenomics and culture.</title>
        <authorList>
            <person name="Gilroy R."/>
            <person name="Ravi A."/>
            <person name="Getino M."/>
            <person name="Pursley I."/>
            <person name="Horton D.L."/>
            <person name="Alikhan N.F."/>
            <person name="Baker D."/>
            <person name="Gharbi K."/>
            <person name="Hall N."/>
            <person name="Watson M."/>
            <person name="Adriaenssens E.M."/>
            <person name="Foster-Nyarko E."/>
            <person name="Jarju S."/>
            <person name="Secka A."/>
            <person name="Antonio M."/>
            <person name="Oren A."/>
            <person name="Chaudhuri R.R."/>
            <person name="La Ragione R."/>
            <person name="Hildebrand F."/>
            <person name="Pallen M.J."/>
        </authorList>
    </citation>
    <scope>NUCLEOTIDE SEQUENCE</scope>
    <source>
        <strain evidence="3">CHK180-15479</strain>
    </source>
</reference>